<protein>
    <submittedName>
        <fullName evidence="1">Uncharacterized protein</fullName>
    </submittedName>
</protein>
<evidence type="ECO:0000313" key="2">
    <source>
        <dbReference type="Proteomes" id="UP000028824"/>
    </source>
</evidence>
<dbReference type="STRING" id="1105367.CG50_07445"/>
<evidence type="ECO:0000313" key="1">
    <source>
        <dbReference type="EMBL" id="KFI24956.1"/>
    </source>
</evidence>
<name>A0A086XSF6_9RHOB</name>
<proteinExistence type="predicted"/>
<dbReference type="Proteomes" id="UP000028824">
    <property type="component" value="Unassembled WGS sequence"/>
</dbReference>
<sequence length="184" mass="20503">MLSKIWNLLIVVGLGAAAYAYVTGRDLNGVPTSTANMDCDVLVKHFVGQQMEMNYSLRKVQRIDPLETIQHDDQTFICLGRAYLEGTPATYVRLSSNERSAGNFDLLIEQAHPSDYNCDRLADEIVMKFSGQTVADVGVLMEIGDTKTEANKPPLHCRGMARFTNGLTWPVSYSYDGDEFWVSP</sequence>
<organism evidence="1 2">
    <name type="scientific">Paenirhodobacter enshiensis</name>
    <dbReference type="NCBI Taxonomy" id="1105367"/>
    <lineage>
        <taxon>Bacteria</taxon>
        <taxon>Pseudomonadati</taxon>
        <taxon>Pseudomonadota</taxon>
        <taxon>Alphaproteobacteria</taxon>
        <taxon>Rhodobacterales</taxon>
        <taxon>Rhodobacter group</taxon>
        <taxon>Paenirhodobacter</taxon>
    </lineage>
</organism>
<gene>
    <name evidence="1" type="ORF">CG50_07445</name>
</gene>
<comment type="caution">
    <text evidence="1">The sequence shown here is derived from an EMBL/GenBank/DDBJ whole genome shotgun (WGS) entry which is preliminary data.</text>
</comment>
<accession>A0A086XSF6</accession>
<reference evidence="1 2" key="1">
    <citation type="submission" date="2014-03" db="EMBL/GenBank/DDBJ databases">
        <title>Genome of Paenirhodobacter enshiensis DW2-9.</title>
        <authorList>
            <person name="Wang D."/>
            <person name="Wang G."/>
        </authorList>
    </citation>
    <scope>NUCLEOTIDE SEQUENCE [LARGE SCALE GENOMIC DNA]</scope>
    <source>
        <strain evidence="1 2">DW2-9</strain>
    </source>
</reference>
<keyword evidence="2" id="KW-1185">Reference proteome</keyword>
<dbReference type="RefSeq" id="WP_036639100.1">
    <property type="nucleotide sequence ID" value="NZ_JFZB01000031.1"/>
</dbReference>
<dbReference type="EMBL" id="JFZB01000031">
    <property type="protein sequence ID" value="KFI24956.1"/>
    <property type="molecule type" value="Genomic_DNA"/>
</dbReference>
<dbReference type="AlphaFoldDB" id="A0A086XSF6"/>